<accession>A0ABZ2SR09</accession>
<dbReference type="SUPFAM" id="SSF140736">
    <property type="entry name" value="Rv1873-like"/>
    <property type="match status" value="1"/>
</dbReference>
<dbReference type="PIRSF" id="PIRSF008546">
    <property type="entry name" value="UCP008546"/>
    <property type="match status" value="1"/>
</dbReference>
<gene>
    <name evidence="1" type="ORF">DOK78_002866</name>
</gene>
<dbReference type="Gene3D" id="1.25.40.380">
    <property type="entry name" value="Protein of unknown function DUF1810"/>
    <property type="match status" value="1"/>
</dbReference>
<evidence type="ECO:0000313" key="1">
    <source>
        <dbReference type="EMBL" id="WYJ78209.1"/>
    </source>
</evidence>
<protein>
    <recommendedName>
        <fullName evidence="3">Calpastatin</fullName>
    </recommendedName>
</protein>
<dbReference type="RefSeq" id="WP_207941629.1">
    <property type="nucleotide sequence ID" value="NZ_CP147251.1"/>
</dbReference>
<dbReference type="Proteomes" id="UP000664701">
    <property type="component" value="Chromosome"/>
</dbReference>
<dbReference type="InterPro" id="IPR014937">
    <property type="entry name" value="DUF1810"/>
</dbReference>
<evidence type="ECO:0000313" key="2">
    <source>
        <dbReference type="Proteomes" id="UP000664701"/>
    </source>
</evidence>
<sequence>MSDTYNLNRFVTKHQEDYANALSEIQNGKKQSHWMWYIFPQLKGLGKSTMAEYYGMTSLPEAIAFLNHPLLGKNLKEITRALLPQVASAREIFGKPDDRKLHSSMTLFALVDDDSLFQEVLDKFFDGKYDERTLQLLEIR</sequence>
<name>A0ABZ2SR09_9ENTE</name>
<organism evidence="1 2">
    <name type="scientific">Candidatus Enterococcus lowellii</name>
    <dbReference type="NCBI Taxonomy" id="2230877"/>
    <lineage>
        <taxon>Bacteria</taxon>
        <taxon>Bacillati</taxon>
        <taxon>Bacillota</taxon>
        <taxon>Bacilli</taxon>
        <taxon>Lactobacillales</taxon>
        <taxon>Enterococcaceae</taxon>
        <taxon>Enterococcus</taxon>
    </lineage>
</organism>
<keyword evidence="2" id="KW-1185">Reference proteome</keyword>
<dbReference type="InterPro" id="IPR036287">
    <property type="entry name" value="Rv1873-like_sf"/>
</dbReference>
<reference evidence="1 2" key="1">
    <citation type="submission" date="2024-03" db="EMBL/GenBank/DDBJ databases">
        <title>The Genome Sequence of Enterococcus sp. DIV2402.</title>
        <authorList>
            <consortium name="The Broad Institute Genomics Platform"/>
            <consortium name="The Broad Institute Microbial Omics Core"/>
            <consortium name="The Broad Institute Genomic Center for Infectious Diseases"/>
            <person name="Earl A."/>
            <person name="Manson A."/>
            <person name="Gilmore M."/>
            <person name="Schwartman J."/>
            <person name="Shea T."/>
            <person name="Abouelleil A."/>
            <person name="Cao P."/>
            <person name="Chapman S."/>
            <person name="Cusick C."/>
            <person name="Young S."/>
            <person name="Neafsey D."/>
            <person name="Nusbaum C."/>
            <person name="Birren B."/>
        </authorList>
    </citation>
    <scope>NUCLEOTIDE SEQUENCE [LARGE SCALE GENOMIC DNA]</scope>
    <source>
        <strain evidence="1 2">DIV2402</strain>
    </source>
</reference>
<dbReference type="Pfam" id="PF08837">
    <property type="entry name" value="DUF1810"/>
    <property type="match status" value="1"/>
</dbReference>
<dbReference type="EMBL" id="CP147251">
    <property type="protein sequence ID" value="WYJ78209.1"/>
    <property type="molecule type" value="Genomic_DNA"/>
</dbReference>
<evidence type="ECO:0008006" key="3">
    <source>
        <dbReference type="Google" id="ProtNLM"/>
    </source>
</evidence>
<proteinExistence type="predicted"/>